<feature type="signal peptide" evidence="1">
    <location>
        <begin position="1"/>
        <end position="21"/>
    </location>
</feature>
<sequence>MKRLLTGLFMTASLVTSASHAASVWQVSNGDNTLYIGGTLHILSPSDYPLPEAYDKAYQKSDVLVFETDMQSVTSPAFAAKVMQQNTYQNGKTIADDLSDDTYQKLTEFLKARQLPVEQVVTLKPAMLGLTLTMMEYQRAGLTSQGVDAHFFAKGAEQEKQIDWFESPDEQLAFISKMADGQEDAFIRYTLEDIQELDKLIGPMKKHWRSGDMDELHTITLKDFKETYPDVYEDLLVNRNANWLPKIKALIKTPETEFILVGTLHMPGDKGVLSLLEAQGYTITQLD</sequence>
<dbReference type="PANTHER" id="PTHR40590:SF1">
    <property type="entry name" value="CYTOPLASMIC PROTEIN"/>
    <property type="match status" value="1"/>
</dbReference>
<gene>
    <name evidence="2" type="ORF">FBQ74_06180</name>
</gene>
<dbReference type="AlphaFoldDB" id="A0A5B7YC52"/>
<evidence type="ECO:0000313" key="2">
    <source>
        <dbReference type="EMBL" id="QCZ93100.1"/>
    </source>
</evidence>
<name>A0A5B7YC52_9ALTE</name>
<organism evidence="2 3">
    <name type="scientific">Salinimonas iocasae</name>
    <dbReference type="NCBI Taxonomy" id="2572577"/>
    <lineage>
        <taxon>Bacteria</taxon>
        <taxon>Pseudomonadati</taxon>
        <taxon>Pseudomonadota</taxon>
        <taxon>Gammaproteobacteria</taxon>
        <taxon>Alteromonadales</taxon>
        <taxon>Alteromonadaceae</taxon>
        <taxon>Alteromonas/Salinimonas group</taxon>
        <taxon>Salinimonas</taxon>
    </lineage>
</organism>
<dbReference type="RefSeq" id="WP_139755847.1">
    <property type="nucleotide sequence ID" value="NZ_CP039852.1"/>
</dbReference>
<dbReference type="PANTHER" id="PTHR40590">
    <property type="entry name" value="CYTOPLASMIC PROTEIN-RELATED"/>
    <property type="match status" value="1"/>
</dbReference>
<keyword evidence="1" id="KW-0732">Signal</keyword>
<dbReference type="EMBL" id="CP039852">
    <property type="protein sequence ID" value="QCZ93100.1"/>
    <property type="molecule type" value="Genomic_DNA"/>
</dbReference>
<dbReference type="OrthoDB" id="357294at2"/>
<dbReference type="InterPro" id="IPR047111">
    <property type="entry name" value="YbaP-like"/>
</dbReference>
<keyword evidence="3" id="KW-1185">Reference proteome</keyword>
<accession>A0A5B7YC52</accession>
<dbReference type="CDD" id="cd14789">
    <property type="entry name" value="Tiki"/>
    <property type="match status" value="1"/>
</dbReference>
<dbReference type="Proteomes" id="UP000304912">
    <property type="component" value="Chromosome"/>
</dbReference>
<reference evidence="2 3" key="1">
    <citation type="submission" date="2019-04" db="EMBL/GenBank/DDBJ databases">
        <title>Salinimonas iocasae sp. nov., a halophilic bacterium isolated from the outer tube casing of tubeworms in Okinawa Trough.</title>
        <authorList>
            <person name="Zhang H."/>
            <person name="Wang H."/>
            <person name="Li C."/>
        </authorList>
    </citation>
    <scope>NUCLEOTIDE SEQUENCE [LARGE SCALE GENOMIC DNA]</scope>
    <source>
        <strain evidence="2 3">KX18D6</strain>
    </source>
</reference>
<feature type="chain" id="PRO_5022842388" evidence="1">
    <location>
        <begin position="22"/>
        <end position="287"/>
    </location>
</feature>
<dbReference type="KEGG" id="salk:FBQ74_06180"/>
<protein>
    <submittedName>
        <fullName evidence="2">TraB/GumN family protein</fullName>
    </submittedName>
</protein>
<dbReference type="InterPro" id="IPR002816">
    <property type="entry name" value="TraB/PrgY/GumN_fam"/>
</dbReference>
<dbReference type="Pfam" id="PF01963">
    <property type="entry name" value="TraB_PrgY_gumN"/>
    <property type="match status" value="1"/>
</dbReference>
<proteinExistence type="predicted"/>
<evidence type="ECO:0000313" key="3">
    <source>
        <dbReference type="Proteomes" id="UP000304912"/>
    </source>
</evidence>
<evidence type="ECO:0000256" key="1">
    <source>
        <dbReference type="SAM" id="SignalP"/>
    </source>
</evidence>